<keyword evidence="2" id="KW-1185">Reference proteome</keyword>
<protein>
    <submittedName>
        <fullName evidence="1">Uncharacterized protein</fullName>
    </submittedName>
</protein>
<dbReference type="Proteomes" id="UP001239111">
    <property type="component" value="Chromosome 1"/>
</dbReference>
<comment type="caution">
    <text evidence="1">The sequence shown here is derived from an EMBL/GenBank/DDBJ whole genome shotgun (WGS) entry which is preliminary data.</text>
</comment>
<sequence length="186" mass="21137">MNGPRLVTSFFLTPFSLISTHEMMYCLFTVKLIYRLLYNAGIRKKKDKNRYSTTDTENGPFPTESNSEKSSDAGNSLYEAGPSNVRAQVQVEVLDENRDKKSPETEDELVCEAGTSMAEPEQSCCTRTGMTIIIVRHGLRLTVEFILLQNFSRRGPYAEQFESRTSLILRKLFLELLALTCVDIFN</sequence>
<evidence type="ECO:0000313" key="2">
    <source>
        <dbReference type="Proteomes" id="UP001239111"/>
    </source>
</evidence>
<evidence type="ECO:0000313" key="1">
    <source>
        <dbReference type="EMBL" id="KAJ8688139.1"/>
    </source>
</evidence>
<reference evidence="1" key="1">
    <citation type="submission" date="2023-04" db="EMBL/GenBank/DDBJ databases">
        <title>A chromosome-level genome assembly of the parasitoid wasp Eretmocerus hayati.</title>
        <authorList>
            <person name="Zhong Y."/>
            <person name="Liu S."/>
            <person name="Liu Y."/>
        </authorList>
    </citation>
    <scope>NUCLEOTIDE SEQUENCE</scope>
    <source>
        <strain evidence="1">ZJU_SS_LIU_2023</strain>
    </source>
</reference>
<dbReference type="EMBL" id="CM056741">
    <property type="protein sequence ID" value="KAJ8688139.1"/>
    <property type="molecule type" value="Genomic_DNA"/>
</dbReference>
<accession>A0ACC2PXY7</accession>
<gene>
    <name evidence="1" type="ORF">QAD02_023934</name>
</gene>
<name>A0ACC2PXY7_9HYME</name>
<organism evidence="1 2">
    <name type="scientific">Eretmocerus hayati</name>
    <dbReference type="NCBI Taxonomy" id="131215"/>
    <lineage>
        <taxon>Eukaryota</taxon>
        <taxon>Metazoa</taxon>
        <taxon>Ecdysozoa</taxon>
        <taxon>Arthropoda</taxon>
        <taxon>Hexapoda</taxon>
        <taxon>Insecta</taxon>
        <taxon>Pterygota</taxon>
        <taxon>Neoptera</taxon>
        <taxon>Endopterygota</taxon>
        <taxon>Hymenoptera</taxon>
        <taxon>Apocrita</taxon>
        <taxon>Proctotrupomorpha</taxon>
        <taxon>Chalcidoidea</taxon>
        <taxon>Aphelinidae</taxon>
        <taxon>Aphelininae</taxon>
        <taxon>Eretmocerus</taxon>
    </lineage>
</organism>
<proteinExistence type="predicted"/>